<accession>A0A8J5ZNF2</accession>
<dbReference type="Gene3D" id="3.10.10.10">
    <property type="entry name" value="HIV Type 1 Reverse Transcriptase, subunit A, domain 1"/>
    <property type="match status" value="1"/>
</dbReference>
<evidence type="ECO:0000313" key="3">
    <source>
        <dbReference type="Proteomes" id="UP000701853"/>
    </source>
</evidence>
<dbReference type="InterPro" id="IPR000477">
    <property type="entry name" value="RT_dom"/>
</dbReference>
<name>A0A8J5ZNF2_9ROSI</name>
<dbReference type="InterPro" id="IPR053134">
    <property type="entry name" value="RNA-dir_DNA_polymerase"/>
</dbReference>
<protein>
    <recommendedName>
        <fullName evidence="1">Reverse transcriptase domain-containing protein</fullName>
    </recommendedName>
</protein>
<keyword evidence="3" id="KW-1185">Reference proteome</keyword>
<dbReference type="PANTHER" id="PTHR24559:SF444">
    <property type="entry name" value="REVERSE TRANSCRIPTASE DOMAIN-CONTAINING PROTEIN"/>
    <property type="match status" value="1"/>
</dbReference>
<sequence>MSAQRHVRKGCEAYLAYVLNTKVSKLKIEYVPIVCEYPDVFLEEFPRLPPIREVKFTIDLVLGTSSISIAPYRMALTELKELISQLQELIGKGFARLSFSPCSAPVLFVKKKDGSMRLCIDYHQLNKVTIKNKYPLPRIDDLFDHLKGTIVFSKIDLRSRYYQLRVKDSDVPKTTFRTRYRHYEFLVMSFGLTNAPVIFMDLMNRIFQPYLDKFVVINDILVYSRDKSEHAEHLRIILQTLKDKKIFAKFSKSEFRL</sequence>
<dbReference type="Pfam" id="PF00078">
    <property type="entry name" value="RVT_1"/>
    <property type="match status" value="1"/>
</dbReference>
<proteinExistence type="predicted"/>
<dbReference type="InterPro" id="IPR043128">
    <property type="entry name" value="Rev_trsase/Diguanyl_cyclase"/>
</dbReference>
<dbReference type="PANTHER" id="PTHR24559">
    <property type="entry name" value="TRANSPOSON TY3-I GAG-POL POLYPROTEIN"/>
    <property type="match status" value="1"/>
</dbReference>
<dbReference type="Gene3D" id="3.30.70.270">
    <property type="match status" value="1"/>
</dbReference>
<feature type="domain" description="Reverse transcriptase" evidence="1">
    <location>
        <begin position="109"/>
        <end position="255"/>
    </location>
</feature>
<dbReference type="OrthoDB" id="1701144at2759"/>
<dbReference type="SUPFAM" id="SSF56672">
    <property type="entry name" value="DNA/RNA polymerases"/>
    <property type="match status" value="1"/>
</dbReference>
<evidence type="ECO:0000313" key="2">
    <source>
        <dbReference type="EMBL" id="KAG8493129.1"/>
    </source>
</evidence>
<dbReference type="InterPro" id="IPR043502">
    <property type="entry name" value="DNA/RNA_pol_sf"/>
</dbReference>
<dbReference type="EMBL" id="JAHUZN010000005">
    <property type="protein sequence ID" value="KAG8493129.1"/>
    <property type="molecule type" value="Genomic_DNA"/>
</dbReference>
<comment type="caution">
    <text evidence="2">The sequence shown here is derived from an EMBL/GenBank/DDBJ whole genome shotgun (WGS) entry which is preliminary data.</text>
</comment>
<gene>
    <name evidence="2" type="ORF">CXB51_010631</name>
</gene>
<dbReference type="Proteomes" id="UP000701853">
    <property type="component" value="Chromosome 5"/>
</dbReference>
<evidence type="ECO:0000259" key="1">
    <source>
        <dbReference type="Pfam" id="PF00078"/>
    </source>
</evidence>
<reference evidence="2 3" key="1">
    <citation type="journal article" date="2021" name="bioRxiv">
        <title>The Gossypium anomalum genome as a resource for cotton improvement and evolutionary analysis of hybrid incompatibility.</title>
        <authorList>
            <person name="Grover C.E."/>
            <person name="Yuan D."/>
            <person name="Arick M.A."/>
            <person name="Miller E.R."/>
            <person name="Hu G."/>
            <person name="Peterson D.G."/>
            <person name="Wendel J.F."/>
            <person name="Udall J.A."/>
        </authorList>
    </citation>
    <scope>NUCLEOTIDE SEQUENCE [LARGE SCALE GENOMIC DNA]</scope>
    <source>
        <strain evidence="2">JFW-Udall</strain>
        <tissue evidence="2">Leaf</tissue>
    </source>
</reference>
<dbReference type="AlphaFoldDB" id="A0A8J5ZNF2"/>
<organism evidence="2 3">
    <name type="scientific">Gossypium anomalum</name>
    <dbReference type="NCBI Taxonomy" id="47600"/>
    <lineage>
        <taxon>Eukaryota</taxon>
        <taxon>Viridiplantae</taxon>
        <taxon>Streptophyta</taxon>
        <taxon>Embryophyta</taxon>
        <taxon>Tracheophyta</taxon>
        <taxon>Spermatophyta</taxon>
        <taxon>Magnoliopsida</taxon>
        <taxon>eudicotyledons</taxon>
        <taxon>Gunneridae</taxon>
        <taxon>Pentapetalae</taxon>
        <taxon>rosids</taxon>
        <taxon>malvids</taxon>
        <taxon>Malvales</taxon>
        <taxon>Malvaceae</taxon>
        <taxon>Malvoideae</taxon>
        <taxon>Gossypium</taxon>
    </lineage>
</organism>
<dbReference type="CDD" id="cd01647">
    <property type="entry name" value="RT_LTR"/>
    <property type="match status" value="1"/>
</dbReference>